<name>A0A1W6Z299_9BORD</name>
<dbReference type="RefSeq" id="WP_086072895.1">
    <property type="nucleotide sequence ID" value="NZ_CP021109.1"/>
</dbReference>
<evidence type="ECO:0000313" key="2">
    <source>
        <dbReference type="EMBL" id="ARP87495.1"/>
    </source>
</evidence>
<evidence type="ECO:0000256" key="1">
    <source>
        <dbReference type="SAM" id="MobiDB-lite"/>
    </source>
</evidence>
<protein>
    <submittedName>
        <fullName evidence="2">Uncharacterized protein</fullName>
    </submittedName>
</protein>
<reference evidence="2 3" key="1">
    <citation type="submission" date="2017-05" db="EMBL/GenBank/DDBJ databases">
        <title>Complete and WGS of Bordetella genogroups.</title>
        <authorList>
            <person name="Spilker T."/>
            <person name="LiPuma J."/>
        </authorList>
    </citation>
    <scope>NUCLEOTIDE SEQUENCE [LARGE SCALE GENOMIC DNA]</scope>
    <source>
        <strain evidence="2 3">AU17164</strain>
    </source>
</reference>
<dbReference type="AlphaFoldDB" id="A0A1W6Z299"/>
<dbReference type="EMBL" id="CP021109">
    <property type="protein sequence ID" value="ARP87495.1"/>
    <property type="molecule type" value="Genomic_DNA"/>
</dbReference>
<evidence type="ECO:0000313" key="3">
    <source>
        <dbReference type="Proteomes" id="UP000194139"/>
    </source>
</evidence>
<feature type="region of interest" description="Disordered" evidence="1">
    <location>
        <begin position="30"/>
        <end position="62"/>
    </location>
</feature>
<feature type="compositionally biased region" description="Low complexity" evidence="1">
    <location>
        <begin position="33"/>
        <end position="48"/>
    </location>
</feature>
<accession>A0A1W6Z299</accession>
<keyword evidence="3" id="KW-1185">Reference proteome</keyword>
<organism evidence="2 3">
    <name type="scientific">Bordetella genomosp. 9</name>
    <dbReference type="NCBI Taxonomy" id="1416803"/>
    <lineage>
        <taxon>Bacteria</taxon>
        <taxon>Pseudomonadati</taxon>
        <taxon>Pseudomonadota</taxon>
        <taxon>Betaproteobacteria</taxon>
        <taxon>Burkholderiales</taxon>
        <taxon>Alcaligenaceae</taxon>
        <taxon>Bordetella</taxon>
    </lineage>
</organism>
<proteinExistence type="predicted"/>
<gene>
    <name evidence="2" type="ORF">CAL13_15740</name>
</gene>
<sequence>MSQYRNFEIETTIVPDAAGQYEAAFVLRRKQGNPEQQGGESGQQAGQETRYEFPPVGSYMTPDDAREQTEAWAHKWIDANFSE</sequence>
<dbReference type="Proteomes" id="UP000194139">
    <property type="component" value="Chromosome"/>
</dbReference>